<evidence type="ECO:0000313" key="1">
    <source>
        <dbReference type="EMBL" id="SVC85270.1"/>
    </source>
</evidence>
<accession>A0A382QK35</accession>
<protein>
    <submittedName>
        <fullName evidence="1">Uncharacterized protein</fullName>
    </submittedName>
</protein>
<feature type="non-terminal residue" evidence="1">
    <location>
        <position position="1"/>
    </location>
</feature>
<gene>
    <name evidence="1" type="ORF">METZ01_LOCUS338124</name>
</gene>
<dbReference type="AlphaFoldDB" id="A0A382QK35"/>
<sequence length="54" mass="5915">CFNGHYLKIIQNGFDLCANDTSRYGQGRTELLGVLGRNNCYSAYTVHGVNCEGA</sequence>
<reference evidence="1" key="1">
    <citation type="submission" date="2018-05" db="EMBL/GenBank/DDBJ databases">
        <authorList>
            <person name="Lanie J.A."/>
            <person name="Ng W.-L."/>
            <person name="Kazmierczak K.M."/>
            <person name="Andrzejewski T.M."/>
            <person name="Davidsen T.M."/>
            <person name="Wayne K.J."/>
            <person name="Tettelin H."/>
            <person name="Glass J.I."/>
            <person name="Rusch D."/>
            <person name="Podicherti R."/>
            <person name="Tsui H.-C.T."/>
            <person name="Winkler M.E."/>
        </authorList>
    </citation>
    <scope>NUCLEOTIDE SEQUENCE</scope>
</reference>
<organism evidence="1">
    <name type="scientific">marine metagenome</name>
    <dbReference type="NCBI Taxonomy" id="408172"/>
    <lineage>
        <taxon>unclassified sequences</taxon>
        <taxon>metagenomes</taxon>
        <taxon>ecological metagenomes</taxon>
    </lineage>
</organism>
<name>A0A382QK35_9ZZZZ</name>
<dbReference type="EMBL" id="UINC01114747">
    <property type="protein sequence ID" value="SVC85270.1"/>
    <property type="molecule type" value="Genomic_DNA"/>
</dbReference>
<proteinExistence type="predicted"/>